<dbReference type="Proteomes" id="UP000822688">
    <property type="component" value="Chromosome 12"/>
</dbReference>
<keyword evidence="2" id="KW-1185">Reference proteome</keyword>
<dbReference type="AlphaFoldDB" id="A0A8T0GCB5"/>
<sequence>MQYPIALMAHNPSDSQLASQFTKQKPVTRLRPRAHASSKRSTWFVRDNVYTKRPAAAPIPKKDLTISRTINPMHQLISLGSNFTYTLSYYPAARRTTDLKKLPTKEKEVPATLRLPYFASQCNIQQPTKQGLMQTNCKEQKYTKLISP</sequence>
<protein>
    <submittedName>
        <fullName evidence="1">Uncharacterized protein</fullName>
    </submittedName>
</protein>
<accession>A0A8T0GCB5</accession>
<reference evidence="1" key="1">
    <citation type="submission" date="2020-06" db="EMBL/GenBank/DDBJ databases">
        <title>WGS assembly of Ceratodon purpureus strain R40.</title>
        <authorList>
            <person name="Carey S.B."/>
            <person name="Jenkins J."/>
            <person name="Shu S."/>
            <person name="Lovell J.T."/>
            <person name="Sreedasyam A."/>
            <person name="Maumus F."/>
            <person name="Tiley G.P."/>
            <person name="Fernandez-Pozo N."/>
            <person name="Barry K."/>
            <person name="Chen C."/>
            <person name="Wang M."/>
            <person name="Lipzen A."/>
            <person name="Daum C."/>
            <person name="Saski C.A."/>
            <person name="Payton A.C."/>
            <person name="Mcbreen J.C."/>
            <person name="Conrad R.E."/>
            <person name="Kollar L.M."/>
            <person name="Olsson S."/>
            <person name="Huttunen S."/>
            <person name="Landis J.B."/>
            <person name="Wickett N.J."/>
            <person name="Johnson M.G."/>
            <person name="Rensing S.A."/>
            <person name="Grimwood J."/>
            <person name="Schmutz J."/>
            <person name="Mcdaniel S.F."/>
        </authorList>
    </citation>
    <scope>NUCLEOTIDE SEQUENCE</scope>
    <source>
        <strain evidence="1">R40</strain>
    </source>
</reference>
<evidence type="ECO:0000313" key="1">
    <source>
        <dbReference type="EMBL" id="KAG0555669.1"/>
    </source>
</evidence>
<evidence type="ECO:0000313" key="2">
    <source>
        <dbReference type="Proteomes" id="UP000822688"/>
    </source>
</evidence>
<gene>
    <name evidence="1" type="ORF">KC19_12G187200</name>
</gene>
<organism evidence="1 2">
    <name type="scientific">Ceratodon purpureus</name>
    <name type="common">Fire moss</name>
    <name type="synonym">Dicranum purpureum</name>
    <dbReference type="NCBI Taxonomy" id="3225"/>
    <lineage>
        <taxon>Eukaryota</taxon>
        <taxon>Viridiplantae</taxon>
        <taxon>Streptophyta</taxon>
        <taxon>Embryophyta</taxon>
        <taxon>Bryophyta</taxon>
        <taxon>Bryophytina</taxon>
        <taxon>Bryopsida</taxon>
        <taxon>Dicranidae</taxon>
        <taxon>Pseudoditrichales</taxon>
        <taxon>Ditrichaceae</taxon>
        <taxon>Ceratodon</taxon>
    </lineage>
</organism>
<dbReference type="EMBL" id="CM026433">
    <property type="protein sequence ID" value="KAG0555669.1"/>
    <property type="molecule type" value="Genomic_DNA"/>
</dbReference>
<name>A0A8T0GCB5_CERPU</name>
<proteinExistence type="predicted"/>
<comment type="caution">
    <text evidence="1">The sequence shown here is derived from an EMBL/GenBank/DDBJ whole genome shotgun (WGS) entry which is preliminary data.</text>
</comment>